<dbReference type="Proteomes" id="UP000023152">
    <property type="component" value="Unassembled WGS sequence"/>
</dbReference>
<keyword evidence="1" id="KW-0472">Membrane</keyword>
<dbReference type="AlphaFoldDB" id="X6M971"/>
<feature type="transmembrane region" description="Helical" evidence="1">
    <location>
        <begin position="36"/>
        <end position="54"/>
    </location>
</feature>
<dbReference type="EMBL" id="ASPP01023596">
    <property type="protein sequence ID" value="ETO10201.1"/>
    <property type="molecule type" value="Genomic_DNA"/>
</dbReference>
<keyword evidence="3" id="KW-1185">Reference proteome</keyword>
<evidence type="ECO:0000313" key="2">
    <source>
        <dbReference type="EMBL" id="ETO10201.1"/>
    </source>
</evidence>
<keyword evidence="1" id="KW-1133">Transmembrane helix</keyword>
<proteinExistence type="predicted"/>
<keyword evidence="1" id="KW-0812">Transmembrane</keyword>
<gene>
    <name evidence="2" type="ORF">RFI_27177</name>
</gene>
<evidence type="ECO:0000256" key="1">
    <source>
        <dbReference type="SAM" id="Phobius"/>
    </source>
</evidence>
<reference evidence="2 3" key="1">
    <citation type="journal article" date="2013" name="Curr. Biol.">
        <title>The Genome of the Foraminiferan Reticulomyxa filosa.</title>
        <authorList>
            <person name="Glockner G."/>
            <person name="Hulsmann N."/>
            <person name="Schleicher M."/>
            <person name="Noegel A.A."/>
            <person name="Eichinger L."/>
            <person name="Gallinger C."/>
            <person name="Pawlowski J."/>
            <person name="Sierra R."/>
            <person name="Euteneuer U."/>
            <person name="Pillet L."/>
            <person name="Moustafa A."/>
            <person name="Platzer M."/>
            <person name="Groth M."/>
            <person name="Szafranski K."/>
            <person name="Schliwa M."/>
        </authorList>
    </citation>
    <scope>NUCLEOTIDE SEQUENCE [LARGE SCALE GENOMIC DNA]</scope>
</reference>
<feature type="non-terminal residue" evidence="2">
    <location>
        <position position="1"/>
    </location>
</feature>
<organism evidence="2 3">
    <name type="scientific">Reticulomyxa filosa</name>
    <dbReference type="NCBI Taxonomy" id="46433"/>
    <lineage>
        <taxon>Eukaryota</taxon>
        <taxon>Sar</taxon>
        <taxon>Rhizaria</taxon>
        <taxon>Retaria</taxon>
        <taxon>Foraminifera</taxon>
        <taxon>Monothalamids</taxon>
        <taxon>Reticulomyxidae</taxon>
        <taxon>Reticulomyxa</taxon>
    </lineage>
</organism>
<protein>
    <submittedName>
        <fullName evidence="2">Uncharacterized protein</fullName>
    </submittedName>
</protein>
<evidence type="ECO:0000313" key="3">
    <source>
        <dbReference type="Proteomes" id="UP000023152"/>
    </source>
</evidence>
<name>X6M971_RETFI</name>
<sequence length="247" mass="28472">KKKKKKRKTAKKMADNLKKQRQNAKCLKECLYEPKVVIGVLCGGLCGLIGAYCLPCTCPMVFLCVAVGFFIGGLIERLRFESDIFESIKKFSQEQKLYECKEDSPNGQTFDIKKMDATTFAEALKTVIKGAKVSIQRKEENQVNDSDEAKQQELAQFLKRFQNKEILTHFISKLDGFVKSCEEINKSIDKFVLSFYFMLQKKKNVNPKQIVEISRFFKKKKKQLKLQRTEPKEIDGMSVSMQECKCN</sequence>
<accession>X6M971</accession>
<comment type="caution">
    <text evidence="2">The sequence shown here is derived from an EMBL/GenBank/DDBJ whole genome shotgun (WGS) entry which is preliminary data.</text>
</comment>